<dbReference type="Pfam" id="PF06259">
    <property type="entry name" value="Abhydrolase_8"/>
    <property type="match status" value="1"/>
</dbReference>
<proteinExistence type="predicted"/>
<accession>A0ABX8CKS4</accession>
<sequence length="266" mass="27330">MLAELAGYRALEDHAGPTAGHRLLLMVDADGHGAIALNNPDTAANVATFVPGTGSPLTAIGVGIWRARALLDAASRSDPSARTSVIAWYGYDAPPDPAAAMADRRARAGAAALDRFESGLRASHVGPAAHQTVLGHSYGSTVIGAAASGANSLAADDVVLVGSPGIGVNDVSELRLTGIPPGHNGAHVYATADPADPVPVLGQLVHGVNPVDREFRATVFTSSGGTLDLPVLRAIPIDVRAHGNYWEPGNPGLRSQGDIIADRYRR</sequence>
<dbReference type="EMBL" id="CP074371">
    <property type="protein sequence ID" value="QVI20554.1"/>
    <property type="molecule type" value="Genomic_DNA"/>
</dbReference>
<name>A0ABX8CKS4_9NOCA</name>
<dbReference type="SUPFAM" id="SSF53474">
    <property type="entry name" value="alpha/beta-Hydrolases"/>
    <property type="match status" value="1"/>
</dbReference>
<evidence type="ECO:0000259" key="1">
    <source>
        <dbReference type="Pfam" id="PF06259"/>
    </source>
</evidence>
<evidence type="ECO:0000313" key="3">
    <source>
        <dbReference type="Proteomes" id="UP000683310"/>
    </source>
</evidence>
<keyword evidence="3" id="KW-1185">Reference proteome</keyword>
<protein>
    <recommendedName>
        <fullName evidence="1">DUF1023 domain-containing protein</fullName>
    </recommendedName>
</protein>
<organism evidence="2 3">
    <name type="scientific">Nocardia tengchongensis</name>
    <dbReference type="NCBI Taxonomy" id="2055889"/>
    <lineage>
        <taxon>Bacteria</taxon>
        <taxon>Bacillati</taxon>
        <taxon>Actinomycetota</taxon>
        <taxon>Actinomycetes</taxon>
        <taxon>Mycobacteriales</taxon>
        <taxon>Nocardiaceae</taxon>
        <taxon>Nocardia</taxon>
    </lineage>
</organism>
<evidence type="ECO:0000313" key="2">
    <source>
        <dbReference type="EMBL" id="QVI20554.1"/>
    </source>
</evidence>
<dbReference type="InterPro" id="IPR010427">
    <property type="entry name" value="DUF1023"/>
</dbReference>
<dbReference type="Proteomes" id="UP000683310">
    <property type="component" value="Chromosome"/>
</dbReference>
<dbReference type="InterPro" id="IPR029058">
    <property type="entry name" value="AB_hydrolase_fold"/>
</dbReference>
<gene>
    <name evidence="2" type="ORF">KHQ06_31120</name>
</gene>
<reference evidence="2 3" key="1">
    <citation type="submission" date="2021-04" db="EMBL/GenBank/DDBJ databases">
        <title>Nocardia tengchongensis.</title>
        <authorList>
            <person name="Zhuang k."/>
            <person name="Ran Y."/>
            <person name="Li W."/>
        </authorList>
    </citation>
    <scope>NUCLEOTIDE SEQUENCE [LARGE SCALE GENOMIC DNA]</scope>
    <source>
        <strain evidence="2 3">CFH S0057</strain>
    </source>
</reference>
<feature type="domain" description="DUF1023" evidence="1">
    <location>
        <begin position="32"/>
        <end position="199"/>
    </location>
</feature>